<feature type="transmembrane region" description="Helical" evidence="6">
    <location>
        <begin position="667"/>
        <end position="693"/>
    </location>
</feature>
<dbReference type="STRING" id="1313296.SAMN05661091_4995"/>
<keyword evidence="4 6" id="KW-1133">Transmembrane helix</keyword>
<dbReference type="AlphaFoldDB" id="A0A1X7HQ45"/>
<dbReference type="InterPro" id="IPR038766">
    <property type="entry name" value="Membrane_comp_ABC_pdt"/>
</dbReference>
<feature type="transmembrane region" description="Helical" evidence="6">
    <location>
        <begin position="765"/>
        <end position="788"/>
    </location>
</feature>
<comment type="subcellular location">
    <subcellularLocation>
        <location evidence="1">Cell membrane</location>
        <topology evidence="1">Multi-pass membrane protein</topology>
    </subcellularLocation>
</comment>
<evidence type="ECO:0000256" key="4">
    <source>
        <dbReference type="ARBA" id="ARBA00022989"/>
    </source>
</evidence>
<feature type="transmembrane region" description="Helical" evidence="6">
    <location>
        <begin position="20"/>
        <end position="40"/>
    </location>
</feature>
<organism evidence="8 9">
    <name type="scientific">Paenibacillus uliginis N3/975</name>
    <dbReference type="NCBI Taxonomy" id="1313296"/>
    <lineage>
        <taxon>Bacteria</taxon>
        <taxon>Bacillati</taxon>
        <taxon>Bacillota</taxon>
        <taxon>Bacilli</taxon>
        <taxon>Bacillales</taxon>
        <taxon>Paenibacillaceae</taxon>
        <taxon>Paenibacillus</taxon>
    </lineage>
</organism>
<gene>
    <name evidence="8" type="ORF">SAMN05661091_4995</name>
</gene>
<evidence type="ECO:0000259" key="7">
    <source>
        <dbReference type="Pfam" id="PF02687"/>
    </source>
</evidence>
<dbReference type="Pfam" id="PF02687">
    <property type="entry name" value="FtsX"/>
    <property type="match status" value="2"/>
</dbReference>
<evidence type="ECO:0000313" key="8">
    <source>
        <dbReference type="EMBL" id="SMF90350.1"/>
    </source>
</evidence>
<reference evidence="8 9" key="1">
    <citation type="submission" date="2017-04" db="EMBL/GenBank/DDBJ databases">
        <authorList>
            <person name="Afonso C.L."/>
            <person name="Miller P.J."/>
            <person name="Scott M.A."/>
            <person name="Spackman E."/>
            <person name="Goraichik I."/>
            <person name="Dimitrov K.M."/>
            <person name="Suarez D.L."/>
            <person name="Swayne D.E."/>
        </authorList>
    </citation>
    <scope>NUCLEOTIDE SEQUENCE [LARGE SCALE GENOMIC DNA]</scope>
    <source>
        <strain evidence="8 9">N3/975</strain>
    </source>
</reference>
<keyword evidence="3 6" id="KW-0812">Transmembrane</keyword>
<sequence length="803" mass="89362">MNTVWTLFLSNLRTKKIQNGLTTVLILLSTLLLSTAMTVISNTQNLFTDMHTKANGSHQILMLGNGLHDPIVFKQWWDEQQGVTASELIPYRNLSGITHQGKEINNIYMFMMDTAELPFTVDKLIWAQGDERSTPEVGTIWIPTSFFYSNGIEVGDKVSFKTGKSTFELKVAAVVVDMPFGAPFTRNARIWMNTQDYKDQFQSLQGKDMYMMGLRFDDYDTNTQYWDRFEKQAGTQYLEYKMEFESISSFYLIMNKVIGFVMIFLGAVMLLVALFTIGFTISDAILANYRTIGVLKSCGLSSFRIIGTYMSQYAFLSIIGIIPGLAASQFLSKVIVESSLSSLKTNRSELSMQGNFTALAVGICVFALVILCVLFYANKARSVQPVQAIRYGMSEMDSSKWARRVRSNGNRPVGFDRLPIMFVIGLRNMLKNVKGSILMFILTVITSAVLVFGFVLLYSVYSIQRTASSWGYDNSHIAVEVFNQAAFSRTQFEEDMLSDPRIKNFGWFGNVTGVVPSELSDRSGDSNTSSMNVYIGVADGNYDDLGYSTLRGANPLHKNEIAIGINVSKKLNKDIGDVITVYINGKPYSLIVTGIYQAISNMSYSARITIDVIKADHLDYSNAETYFINLHDSSQSDQVVSDINEQYKEALSALTQKTLLDSVFKEAVGLLILPMSMMGLLFIVVTCIIIYITCRINIRKDSKTYGIYKSLGLTSNRIRLSVAQGIVALSVIGALLGIYVGVYLLPMLLENILTYYGIVEVPLIMHWGGIIGVAVVSIISAGVGSWLSSRVIANTSPRILVIE</sequence>
<feature type="transmembrane region" description="Helical" evidence="6">
    <location>
        <begin position="257"/>
        <end position="281"/>
    </location>
</feature>
<accession>A0A1X7HQ45</accession>
<evidence type="ECO:0000256" key="2">
    <source>
        <dbReference type="ARBA" id="ARBA00022475"/>
    </source>
</evidence>
<proteinExistence type="predicted"/>
<dbReference type="Proteomes" id="UP000192940">
    <property type="component" value="Chromosome I"/>
</dbReference>
<evidence type="ECO:0000256" key="6">
    <source>
        <dbReference type="SAM" id="Phobius"/>
    </source>
</evidence>
<keyword evidence="5 6" id="KW-0472">Membrane</keyword>
<feature type="transmembrane region" description="Helical" evidence="6">
    <location>
        <begin position="356"/>
        <end position="377"/>
    </location>
</feature>
<keyword evidence="9" id="KW-1185">Reference proteome</keyword>
<protein>
    <submittedName>
        <fullName evidence="8">Putative ABC transport system permease protein</fullName>
    </submittedName>
</protein>
<dbReference type="RefSeq" id="WP_208915670.1">
    <property type="nucleotide sequence ID" value="NZ_LT840184.1"/>
</dbReference>
<feature type="transmembrane region" description="Helical" evidence="6">
    <location>
        <begin position="726"/>
        <end position="745"/>
    </location>
</feature>
<dbReference type="GO" id="GO:0005886">
    <property type="term" value="C:plasma membrane"/>
    <property type="evidence" value="ECO:0007669"/>
    <property type="project" value="UniProtKB-SubCell"/>
</dbReference>
<dbReference type="InterPro" id="IPR003838">
    <property type="entry name" value="ABC3_permease_C"/>
</dbReference>
<dbReference type="PANTHER" id="PTHR30287:SF2">
    <property type="entry name" value="BLL1001 PROTEIN"/>
    <property type="match status" value="1"/>
</dbReference>
<name>A0A1X7HQ45_9BACL</name>
<evidence type="ECO:0000256" key="3">
    <source>
        <dbReference type="ARBA" id="ARBA00022692"/>
    </source>
</evidence>
<evidence type="ECO:0000313" key="9">
    <source>
        <dbReference type="Proteomes" id="UP000192940"/>
    </source>
</evidence>
<keyword evidence="2" id="KW-1003">Cell membrane</keyword>
<dbReference type="EMBL" id="LT840184">
    <property type="protein sequence ID" value="SMF90350.1"/>
    <property type="molecule type" value="Genomic_DNA"/>
</dbReference>
<feature type="domain" description="ABC3 transporter permease C-terminal" evidence="7">
    <location>
        <begin position="263"/>
        <end position="384"/>
    </location>
</feature>
<dbReference type="PANTHER" id="PTHR30287">
    <property type="entry name" value="MEMBRANE COMPONENT OF PREDICTED ABC SUPERFAMILY METABOLITE UPTAKE TRANSPORTER"/>
    <property type="match status" value="1"/>
</dbReference>
<evidence type="ECO:0000256" key="5">
    <source>
        <dbReference type="ARBA" id="ARBA00023136"/>
    </source>
</evidence>
<feature type="transmembrane region" description="Helical" evidence="6">
    <location>
        <begin position="437"/>
        <end position="461"/>
    </location>
</feature>
<feature type="domain" description="ABC3 transporter permease C-terminal" evidence="7">
    <location>
        <begin position="677"/>
        <end position="797"/>
    </location>
</feature>
<evidence type="ECO:0000256" key="1">
    <source>
        <dbReference type="ARBA" id="ARBA00004651"/>
    </source>
</evidence>